<dbReference type="GO" id="GO:0008305">
    <property type="term" value="C:integrin complex"/>
    <property type="evidence" value="ECO:0007669"/>
    <property type="project" value="TreeGrafter"/>
</dbReference>
<dbReference type="InterPro" id="IPR048285">
    <property type="entry name" value="Integrin_alpha_Ig-like_2"/>
</dbReference>
<dbReference type="GO" id="GO:0007160">
    <property type="term" value="P:cell-matrix adhesion"/>
    <property type="evidence" value="ECO:0007669"/>
    <property type="project" value="TreeGrafter"/>
</dbReference>
<organism evidence="7 8">
    <name type="scientific">Lates japonicus</name>
    <name type="common">Japanese lates</name>
    <dbReference type="NCBI Taxonomy" id="270547"/>
    <lineage>
        <taxon>Eukaryota</taxon>
        <taxon>Metazoa</taxon>
        <taxon>Chordata</taxon>
        <taxon>Craniata</taxon>
        <taxon>Vertebrata</taxon>
        <taxon>Euteleostomi</taxon>
        <taxon>Actinopterygii</taxon>
        <taxon>Neopterygii</taxon>
        <taxon>Teleostei</taxon>
        <taxon>Neoteleostei</taxon>
        <taxon>Acanthomorphata</taxon>
        <taxon>Carangaria</taxon>
        <taxon>Carangaria incertae sedis</taxon>
        <taxon>Centropomidae</taxon>
        <taxon>Lates</taxon>
    </lineage>
</organism>
<dbReference type="GO" id="GO:0050900">
    <property type="term" value="P:leukocyte migration"/>
    <property type="evidence" value="ECO:0007669"/>
    <property type="project" value="TreeGrafter"/>
</dbReference>
<evidence type="ECO:0000256" key="2">
    <source>
        <dbReference type="ARBA" id="ARBA00023037"/>
    </source>
</evidence>
<gene>
    <name evidence="7" type="ORF">AKAME5_001970500</name>
</gene>
<feature type="region of interest" description="Disordered" evidence="5">
    <location>
        <begin position="23"/>
        <end position="58"/>
    </location>
</feature>
<comment type="caution">
    <text evidence="7">The sequence shown here is derived from an EMBL/GenBank/DDBJ whole genome shotgun (WGS) entry which is preliminary data.</text>
</comment>
<keyword evidence="2 7" id="KW-0401">Integrin</keyword>
<evidence type="ECO:0000313" key="7">
    <source>
        <dbReference type="EMBL" id="GLD68392.1"/>
    </source>
</evidence>
<dbReference type="GO" id="GO:0007229">
    <property type="term" value="P:integrin-mediated signaling pathway"/>
    <property type="evidence" value="ECO:0007669"/>
    <property type="project" value="UniProtKB-KW"/>
</dbReference>
<evidence type="ECO:0000256" key="5">
    <source>
        <dbReference type="SAM" id="MobiDB-lite"/>
    </source>
</evidence>
<evidence type="ECO:0000256" key="3">
    <source>
        <dbReference type="ARBA" id="ARBA00023136"/>
    </source>
</evidence>
<dbReference type="SUPFAM" id="SSF69179">
    <property type="entry name" value="Integrin domains"/>
    <property type="match status" value="1"/>
</dbReference>
<dbReference type="GO" id="GO:0009897">
    <property type="term" value="C:external side of plasma membrane"/>
    <property type="evidence" value="ECO:0007669"/>
    <property type="project" value="TreeGrafter"/>
</dbReference>
<dbReference type="GO" id="GO:0033627">
    <property type="term" value="P:cell adhesion mediated by integrin"/>
    <property type="evidence" value="ECO:0007669"/>
    <property type="project" value="TreeGrafter"/>
</dbReference>
<dbReference type="Pfam" id="PF20805">
    <property type="entry name" value="Integrin_A_Ig_2"/>
    <property type="match status" value="1"/>
</dbReference>
<evidence type="ECO:0000259" key="6">
    <source>
        <dbReference type="Pfam" id="PF20805"/>
    </source>
</evidence>
<protein>
    <submittedName>
        <fullName evidence="7">Integrin alpha-3-like isoform X1</fullName>
    </submittedName>
</protein>
<accession>A0AAD3NAP1</accession>
<dbReference type="GO" id="GO:0005178">
    <property type="term" value="F:integrin binding"/>
    <property type="evidence" value="ECO:0007669"/>
    <property type="project" value="TreeGrafter"/>
</dbReference>
<dbReference type="PANTHER" id="PTHR23220">
    <property type="entry name" value="INTEGRIN ALPHA"/>
    <property type="match status" value="1"/>
</dbReference>
<evidence type="ECO:0000313" key="8">
    <source>
        <dbReference type="Proteomes" id="UP001279410"/>
    </source>
</evidence>
<sequence length="482" mass="52204">MLEWTSRICVCMAVSAAGDLEPRRLPRSDVDKNKHPDLVVGSSDDTAASAQSSTSTVTADATKIKPRFFGSVDNGKSGPFLSMPKTLGNLEVGLQSLILGDKVEPLVFSPECLSAKEVSKTECCAGPERSVLSQTPQPIRNRSTYKRACGPDNCCYSNSVDDGPVHRWKPETLLCIFRQNGSQVFAISNSIKRLSLEVNICNMPSLDRPAEDAHNAILNISIPPSLSYSAVRTKGDTSAPVKCSGDTVLLCELGNPFKSNQMVQVLIIFQPSDISLDTREIRSLLQLSTLSEQSDLSPLSVSMLVEYSLQTSLFLISHPDPTLQWLLIGAHQVEVTPVTWRWSLTLAEGSVHRKWLLHPSQRSMNGTSELLAVAPPNIINFPTSWQPRNISPRDSFQNKNSSLSDTGHQVDSSALVVIPVVSVLAWGVLLASDLPVALEGGSTERLSEARARGGPHEEPAVRHEGLTRGALSGGLMLPEALL</sequence>
<dbReference type="EMBL" id="BRZM01000133">
    <property type="protein sequence ID" value="GLD68392.1"/>
    <property type="molecule type" value="Genomic_DNA"/>
</dbReference>
<dbReference type="Gene3D" id="2.60.40.1510">
    <property type="entry name" value="ntegrin, alpha v. Chain A, domain 3"/>
    <property type="match status" value="1"/>
</dbReference>
<proteinExistence type="predicted"/>
<dbReference type="AlphaFoldDB" id="A0AAD3NAP1"/>
<evidence type="ECO:0000256" key="4">
    <source>
        <dbReference type="ARBA" id="ARBA00023180"/>
    </source>
</evidence>
<feature type="compositionally biased region" description="Basic and acidic residues" evidence="5">
    <location>
        <begin position="23"/>
        <end position="37"/>
    </location>
</feature>
<dbReference type="Proteomes" id="UP001279410">
    <property type="component" value="Unassembled WGS sequence"/>
</dbReference>
<dbReference type="InterPro" id="IPR032695">
    <property type="entry name" value="Integrin_dom_sf"/>
</dbReference>
<dbReference type="PANTHER" id="PTHR23220:SF89">
    <property type="entry name" value="INTEGRIN ALPHA-3"/>
    <property type="match status" value="1"/>
</dbReference>
<name>A0AAD3NAP1_LATJO</name>
<keyword evidence="3" id="KW-0472">Membrane</keyword>
<keyword evidence="4" id="KW-0325">Glycoprotein</keyword>
<reference evidence="7" key="1">
    <citation type="submission" date="2022-08" db="EMBL/GenBank/DDBJ databases">
        <title>Genome sequencing of akame (Lates japonicus).</title>
        <authorList>
            <person name="Hashiguchi Y."/>
            <person name="Takahashi H."/>
        </authorList>
    </citation>
    <scope>NUCLEOTIDE SEQUENCE</scope>
    <source>
        <strain evidence="7">Kochi</strain>
    </source>
</reference>
<comment type="subcellular location">
    <subcellularLocation>
        <location evidence="1">Membrane</location>
        <topology evidence="1">Single-pass type I membrane protein</topology>
    </subcellularLocation>
</comment>
<evidence type="ECO:0000256" key="1">
    <source>
        <dbReference type="ARBA" id="ARBA00004479"/>
    </source>
</evidence>
<feature type="domain" description="Integrin alpha second immunoglobulin-like" evidence="6">
    <location>
        <begin position="149"/>
        <end position="301"/>
    </location>
</feature>
<keyword evidence="8" id="KW-1185">Reference proteome</keyword>
<dbReference type="GO" id="GO:0098609">
    <property type="term" value="P:cell-cell adhesion"/>
    <property type="evidence" value="ECO:0007669"/>
    <property type="project" value="TreeGrafter"/>
</dbReference>
<feature type="compositionally biased region" description="Low complexity" evidence="5">
    <location>
        <begin position="42"/>
        <end position="58"/>
    </location>
</feature>